<evidence type="ECO:0000256" key="5">
    <source>
        <dbReference type="ARBA" id="ARBA00023004"/>
    </source>
</evidence>
<dbReference type="FunFam" id="3.30.420.40:FF:000040">
    <property type="entry name" value="tRNA N6-adenosine threonylcarbamoyltransferase"/>
    <property type="match status" value="1"/>
</dbReference>
<dbReference type="InterPro" id="IPR043129">
    <property type="entry name" value="ATPase_NBD"/>
</dbReference>
<dbReference type="GO" id="GO:0061711">
    <property type="term" value="F:tRNA N(6)-L-threonylcarbamoyladenine synthase activity"/>
    <property type="evidence" value="ECO:0007669"/>
    <property type="project" value="UniProtKB-EC"/>
</dbReference>
<comment type="caution">
    <text evidence="10">The sequence shown here is derived from an EMBL/GenBank/DDBJ whole genome shotgun (WGS) entry which is preliminary data.</text>
</comment>
<keyword evidence="4 8" id="KW-0479">Metal-binding</keyword>
<dbReference type="NCBIfam" id="TIGR00329">
    <property type="entry name" value="gcp_kae1"/>
    <property type="match status" value="1"/>
</dbReference>
<dbReference type="PRINTS" id="PR00789">
    <property type="entry name" value="OSIALOPTASE"/>
</dbReference>
<dbReference type="CDD" id="cd24133">
    <property type="entry name" value="ASKHA_NBD_TsaD_bac"/>
    <property type="match status" value="1"/>
</dbReference>
<comment type="similarity">
    <text evidence="8">Belongs to the KAE1 / TsaD family.</text>
</comment>
<evidence type="ECO:0000313" key="11">
    <source>
        <dbReference type="Proteomes" id="UP000664414"/>
    </source>
</evidence>
<feature type="binding site" evidence="8">
    <location>
        <position position="309"/>
    </location>
    <ligand>
        <name>Fe cation</name>
        <dbReference type="ChEBI" id="CHEBI:24875"/>
    </ligand>
</feature>
<comment type="subcellular location">
    <subcellularLocation>
        <location evidence="8">Cytoplasm</location>
    </subcellularLocation>
</comment>
<evidence type="ECO:0000313" key="10">
    <source>
        <dbReference type="EMBL" id="MBN9412700.1"/>
    </source>
</evidence>
<comment type="catalytic activity">
    <reaction evidence="7 8">
        <text>L-threonylcarbamoyladenylate + adenosine(37) in tRNA = N(6)-L-threonylcarbamoyladenosine(37) in tRNA + AMP + H(+)</text>
        <dbReference type="Rhea" id="RHEA:37059"/>
        <dbReference type="Rhea" id="RHEA-COMP:10162"/>
        <dbReference type="Rhea" id="RHEA-COMP:10163"/>
        <dbReference type="ChEBI" id="CHEBI:15378"/>
        <dbReference type="ChEBI" id="CHEBI:73682"/>
        <dbReference type="ChEBI" id="CHEBI:74411"/>
        <dbReference type="ChEBI" id="CHEBI:74418"/>
        <dbReference type="ChEBI" id="CHEBI:456215"/>
        <dbReference type="EC" id="2.3.1.234"/>
    </reaction>
</comment>
<feature type="binding site" evidence="8">
    <location>
        <position position="281"/>
    </location>
    <ligand>
        <name>substrate</name>
    </ligand>
</feature>
<evidence type="ECO:0000256" key="8">
    <source>
        <dbReference type="HAMAP-Rule" id="MF_01445"/>
    </source>
</evidence>
<evidence type="ECO:0000256" key="2">
    <source>
        <dbReference type="ARBA" id="ARBA00022679"/>
    </source>
</evidence>
<feature type="domain" description="Gcp-like" evidence="9">
    <location>
        <begin position="23"/>
        <end position="316"/>
    </location>
</feature>
<dbReference type="GO" id="GO:0005506">
    <property type="term" value="F:iron ion binding"/>
    <property type="evidence" value="ECO:0007669"/>
    <property type="project" value="UniProtKB-UniRule"/>
</dbReference>
<keyword evidence="2 8" id="KW-0808">Transferase</keyword>
<keyword evidence="1 8" id="KW-0963">Cytoplasm</keyword>
<feature type="binding site" evidence="8">
    <location>
        <position position="115"/>
    </location>
    <ligand>
        <name>Fe cation</name>
        <dbReference type="ChEBI" id="CHEBI:24875"/>
    </ligand>
</feature>
<dbReference type="GO" id="GO:0005737">
    <property type="term" value="C:cytoplasm"/>
    <property type="evidence" value="ECO:0007669"/>
    <property type="project" value="UniProtKB-SubCell"/>
</dbReference>
<organism evidence="10 11">
    <name type="scientific">Candidatus Paracaedimonas acanthamoebae</name>
    <dbReference type="NCBI Taxonomy" id="244581"/>
    <lineage>
        <taxon>Bacteria</taxon>
        <taxon>Pseudomonadati</taxon>
        <taxon>Pseudomonadota</taxon>
        <taxon>Alphaproteobacteria</taxon>
        <taxon>Holosporales</taxon>
        <taxon>Caedimonadaceae</taxon>
        <taxon>Candidatus Paracaedimonas</taxon>
    </lineage>
</organism>
<evidence type="ECO:0000256" key="4">
    <source>
        <dbReference type="ARBA" id="ARBA00022723"/>
    </source>
</evidence>
<dbReference type="AlphaFoldDB" id="A0A8J7PIE2"/>
<evidence type="ECO:0000256" key="7">
    <source>
        <dbReference type="ARBA" id="ARBA00048117"/>
    </source>
</evidence>
<dbReference type="InterPro" id="IPR022450">
    <property type="entry name" value="TsaD"/>
</dbReference>
<keyword evidence="6 8" id="KW-0012">Acyltransferase</keyword>
<dbReference type="SUPFAM" id="SSF53067">
    <property type="entry name" value="Actin-like ATPase domain"/>
    <property type="match status" value="1"/>
</dbReference>
<dbReference type="FunFam" id="3.30.420.40:FF:000012">
    <property type="entry name" value="tRNA N6-adenosine threonylcarbamoyltransferase"/>
    <property type="match status" value="1"/>
</dbReference>
<gene>
    <name evidence="8 10" type="primary">tsaD</name>
    <name evidence="10" type="ORF">J0H12_02080</name>
</gene>
<evidence type="ECO:0000259" key="9">
    <source>
        <dbReference type="Pfam" id="PF00814"/>
    </source>
</evidence>
<feature type="binding site" evidence="8">
    <location>
        <position position="179"/>
    </location>
    <ligand>
        <name>substrate</name>
    </ligand>
</feature>
<comment type="cofactor">
    <cofactor evidence="8">
        <name>Fe(2+)</name>
        <dbReference type="ChEBI" id="CHEBI:29033"/>
    </cofactor>
    <text evidence="8">Binds 1 Fe(2+) ion per subunit.</text>
</comment>
<evidence type="ECO:0000256" key="6">
    <source>
        <dbReference type="ARBA" id="ARBA00023315"/>
    </source>
</evidence>
<dbReference type="GO" id="GO:0002949">
    <property type="term" value="P:tRNA threonylcarbamoyladenosine modification"/>
    <property type="evidence" value="ECO:0007669"/>
    <property type="project" value="UniProtKB-UniRule"/>
</dbReference>
<feature type="binding site" evidence="8">
    <location>
        <begin position="133"/>
        <end position="137"/>
    </location>
    <ligand>
        <name>substrate</name>
    </ligand>
</feature>
<dbReference type="InterPro" id="IPR017861">
    <property type="entry name" value="KAE1/TsaD"/>
</dbReference>
<name>A0A8J7PIE2_9PROT</name>
<dbReference type="InterPro" id="IPR000905">
    <property type="entry name" value="Gcp-like_dom"/>
</dbReference>
<proteinExistence type="inferred from homology"/>
<protein>
    <recommendedName>
        <fullName evidence="8">tRNA N6-adenosine threonylcarbamoyltransferase</fullName>
        <ecNumber evidence="8">2.3.1.234</ecNumber>
    </recommendedName>
    <alternativeName>
        <fullName evidence="8">N6-L-threonylcarbamoyladenine synthase</fullName>
        <shortName evidence="8">t(6)A synthase</shortName>
    </alternativeName>
    <alternativeName>
        <fullName evidence="8">t(6)A37 threonylcarbamoyladenosine biosynthesis protein TsaD</fullName>
    </alternativeName>
    <alternativeName>
        <fullName evidence="8">tRNA threonylcarbamoyladenosine biosynthesis protein TsaD</fullName>
    </alternativeName>
</protein>
<comment type="function">
    <text evidence="8">Required for the formation of a threonylcarbamoyl group on adenosine at position 37 (t(6)A37) in tRNAs that read codons beginning with adenine. Is involved in the transfer of the threonylcarbamoyl moiety of threonylcarbamoyl-AMP (TC-AMP) to the N6 group of A37, together with TsaE and TsaB. TsaD likely plays a direct catalytic role in this reaction.</text>
</comment>
<accession>A0A8J7PIE2</accession>
<dbReference type="EMBL" id="JAFKGL010000012">
    <property type="protein sequence ID" value="MBN9412700.1"/>
    <property type="molecule type" value="Genomic_DNA"/>
</dbReference>
<keyword evidence="5 8" id="KW-0408">Iron</keyword>
<feature type="binding site" evidence="8">
    <location>
        <position position="183"/>
    </location>
    <ligand>
        <name>substrate</name>
    </ligand>
</feature>
<dbReference type="Proteomes" id="UP000664414">
    <property type="component" value="Unassembled WGS sequence"/>
</dbReference>
<evidence type="ECO:0000256" key="3">
    <source>
        <dbReference type="ARBA" id="ARBA00022694"/>
    </source>
</evidence>
<dbReference type="PANTHER" id="PTHR11735:SF6">
    <property type="entry name" value="TRNA N6-ADENOSINE THREONYLCARBAMOYLTRANSFERASE, MITOCHONDRIAL"/>
    <property type="match status" value="1"/>
</dbReference>
<feature type="binding site" evidence="8">
    <location>
        <position position="111"/>
    </location>
    <ligand>
        <name>Fe cation</name>
        <dbReference type="ChEBI" id="CHEBI:24875"/>
    </ligand>
</feature>
<dbReference type="Gene3D" id="3.30.420.40">
    <property type="match status" value="2"/>
</dbReference>
<dbReference type="HAMAP" id="MF_01445">
    <property type="entry name" value="TsaD"/>
    <property type="match status" value="1"/>
</dbReference>
<dbReference type="PANTHER" id="PTHR11735">
    <property type="entry name" value="TRNA N6-ADENOSINE THREONYLCARBAMOYLTRANSFERASE"/>
    <property type="match status" value="1"/>
</dbReference>
<dbReference type="NCBIfam" id="TIGR03723">
    <property type="entry name" value="T6A_TsaD_YgjD"/>
    <property type="match status" value="1"/>
</dbReference>
<feature type="binding site" evidence="8">
    <location>
        <position position="166"/>
    </location>
    <ligand>
        <name>substrate</name>
    </ligand>
</feature>
<reference evidence="10" key="1">
    <citation type="submission" date="2021-02" db="EMBL/GenBank/DDBJ databases">
        <title>Thiocyanate and organic carbon inputs drive convergent selection for specific autotrophic Afipia and Thiobacillus strains within complex microbiomes.</title>
        <authorList>
            <person name="Huddy R.J."/>
            <person name="Sachdeva R."/>
            <person name="Kadzinga F."/>
            <person name="Kantor R.S."/>
            <person name="Harrison S.T.L."/>
            <person name="Banfield J.F."/>
        </authorList>
    </citation>
    <scope>NUCLEOTIDE SEQUENCE</scope>
    <source>
        <strain evidence="10">SCN18_10_11_15_R4_P_38_20</strain>
    </source>
</reference>
<evidence type="ECO:0000256" key="1">
    <source>
        <dbReference type="ARBA" id="ARBA00022490"/>
    </source>
</evidence>
<dbReference type="Pfam" id="PF00814">
    <property type="entry name" value="TsaD"/>
    <property type="match status" value="1"/>
</dbReference>
<sequence>MIVLGIETSCDETSAAIVSSEREILSNVLISQMDEHNIYGGVVPEVGARAHLEVLETIISQALQQANLTLDSLDGVAVTAGPGLIGGVFVGITMAKAIAAAKKLPFLAVNHLAGHALTVRLSEPLDFPYLLLLVSGGHSQLVIVKSALEYLLLGTTLDDAVGEAFDKVAKILKLSYPGGPSIERLASLGNSKRFKLPRPLLQHKDISLKCSFSFSGLKTAVRQEVAQLASFQEDDQRDMAASFQTAVLDILVNRSHNALEFCLDQKIPLNAFVVGGGVGANQALRKALQETSEALGIKFIAPPPNLCTDNAAMIAWAGIEKLQLNAVDSLDFAPRPRWPLESIKGENQ</sequence>
<dbReference type="EC" id="2.3.1.234" evidence="8"/>
<keyword evidence="3 8" id="KW-0819">tRNA processing</keyword>